<dbReference type="AlphaFoldDB" id="A0AAV1RCN4"/>
<organism evidence="1 2">
    <name type="scientific">Dovyalis caffra</name>
    <dbReference type="NCBI Taxonomy" id="77055"/>
    <lineage>
        <taxon>Eukaryota</taxon>
        <taxon>Viridiplantae</taxon>
        <taxon>Streptophyta</taxon>
        <taxon>Embryophyta</taxon>
        <taxon>Tracheophyta</taxon>
        <taxon>Spermatophyta</taxon>
        <taxon>Magnoliopsida</taxon>
        <taxon>eudicotyledons</taxon>
        <taxon>Gunneridae</taxon>
        <taxon>Pentapetalae</taxon>
        <taxon>rosids</taxon>
        <taxon>fabids</taxon>
        <taxon>Malpighiales</taxon>
        <taxon>Salicaceae</taxon>
        <taxon>Flacourtieae</taxon>
        <taxon>Dovyalis</taxon>
    </lineage>
</organism>
<evidence type="ECO:0000313" key="2">
    <source>
        <dbReference type="Proteomes" id="UP001314170"/>
    </source>
</evidence>
<dbReference type="Proteomes" id="UP001314170">
    <property type="component" value="Unassembled WGS sequence"/>
</dbReference>
<feature type="non-terminal residue" evidence="1">
    <location>
        <position position="93"/>
    </location>
</feature>
<keyword evidence="2" id="KW-1185">Reference proteome</keyword>
<gene>
    <name evidence="1" type="ORF">DCAF_LOCUS9489</name>
</gene>
<dbReference type="EMBL" id="CAWUPB010000936">
    <property type="protein sequence ID" value="CAK7333535.1"/>
    <property type="molecule type" value="Genomic_DNA"/>
</dbReference>
<name>A0AAV1RCN4_9ROSI</name>
<feature type="non-terminal residue" evidence="1">
    <location>
        <position position="1"/>
    </location>
</feature>
<protein>
    <submittedName>
        <fullName evidence="1">Uncharacterized protein</fullName>
    </submittedName>
</protein>
<evidence type="ECO:0000313" key="1">
    <source>
        <dbReference type="EMBL" id="CAK7333535.1"/>
    </source>
</evidence>
<comment type="caution">
    <text evidence="1">The sequence shown here is derived from an EMBL/GenBank/DDBJ whole genome shotgun (WGS) entry which is preliminary data.</text>
</comment>
<sequence>LFQQKLAVENNVLISAFRHKHLQNKAFRFGEHPGFALPQQATCLLALTVNEQICANPQDYMIPENGSCLCSVLPAENATEAPIRPVPFCRAAH</sequence>
<accession>A0AAV1RCN4</accession>
<proteinExistence type="predicted"/>
<reference evidence="1 2" key="1">
    <citation type="submission" date="2024-01" db="EMBL/GenBank/DDBJ databases">
        <authorList>
            <person name="Waweru B."/>
        </authorList>
    </citation>
    <scope>NUCLEOTIDE SEQUENCE [LARGE SCALE GENOMIC DNA]</scope>
</reference>